<dbReference type="Proteomes" id="UP000059680">
    <property type="component" value="Chromosome 11"/>
</dbReference>
<reference evidence="1 2" key="2">
    <citation type="journal article" date="2013" name="Plant Cell Physiol.">
        <title>Rice Annotation Project Database (RAP-DB): an integrative and interactive database for rice genomics.</title>
        <authorList>
            <person name="Sakai H."/>
            <person name="Lee S.S."/>
            <person name="Tanaka T."/>
            <person name="Numa H."/>
            <person name="Kim J."/>
            <person name="Kawahara Y."/>
            <person name="Wakimoto H."/>
            <person name="Yang C.C."/>
            <person name="Iwamoto M."/>
            <person name="Abe T."/>
            <person name="Yamada Y."/>
            <person name="Muto A."/>
            <person name="Inokuchi H."/>
            <person name="Ikemura T."/>
            <person name="Matsumoto T."/>
            <person name="Sasaki T."/>
            <person name="Itoh T."/>
        </authorList>
    </citation>
    <scope>NUCLEOTIDE SEQUENCE [LARGE SCALE GENOMIC DNA]</scope>
    <source>
        <strain evidence="2">cv. Nipponbare</strain>
    </source>
</reference>
<name>A0A0N7KTC4_ORYSJ</name>
<dbReference type="STRING" id="39947.A0A0N7KTC4"/>
<dbReference type="GO" id="GO:0005665">
    <property type="term" value="C:RNA polymerase II, core complex"/>
    <property type="evidence" value="ECO:0000318"/>
    <property type="project" value="GO_Central"/>
</dbReference>
<feature type="non-terminal residue" evidence="1">
    <location>
        <position position="1"/>
    </location>
</feature>
<dbReference type="GO" id="GO:0006283">
    <property type="term" value="P:transcription-coupled nucleotide-excision repair"/>
    <property type="evidence" value="ECO:0000318"/>
    <property type="project" value="GO_Central"/>
</dbReference>
<dbReference type="InParanoid" id="A0A0N7KTC4"/>
<keyword evidence="2" id="KW-1185">Reference proteome</keyword>
<dbReference type="SUPFAM" id="SSF57783">
    <property type="entry name" value="Zinc beta-ribbon"/>
    <property type="match status" value="1"/>
</dbReference>
<evidence type="ECO:0000313" key="1">
    <source>
        <dbReference type="EMBL" id="BAT15226.1"/>
    </source>
</evidence>
<dbReference type="AlphaFoldDB" id="A0A0N7KTC4"/>
<gene>
    <name evidence="1" type="ordered locus">Os11g0676650</name>
    <name evidence="1" type="ORF">OSNPB_110676650</name>
</gene>
<sequence>LNLQFPESQEVAGSRATARTITWCTTPPGDFTQVLQDVAGDPTLPRTKSVRCAACGHGEAVFFQSQTKQFVQSSELHRNY</sequence>
<dbReference type="GO" id="GO:0001193">
    <property type="term" value="P:maintenance of transcriptional fidelity during transcription elongation by RNA polymerase II"/>
    <property type="evidence" value="ECO:0000318"/>
    <property type="project" value="GO_Central"/>
</dbReference>
<dbReference type="Gene3D" id="2.20.25.10">
    <property type="match status" value="1"/>
</dbReference>
<protein>
    <submittedName>
        <fullName evidence="1">Os11g0676650 protein</fullName>
    </submittedName>
</protein>
<dbReference type="EMBL" id="AP014967">
    <property type="protein sequence ID" value="BAT15226.1"/>
    <property type="molecule type" value="Genomic_DNA"/>
</dbReference>
<reference evidence="2" key="1">
    <citation type="journal article" date="2005" name="Nature">
        <title>The map-based sequence of the rice genome.</title>
        <authorList>
            <consortium name="International rice genome sequencing project (IRGSP)"/>
            <person name="Matsumoto T."/>
            <person name="Wu J."/>
            <person name="Kanamori H."/>
            <person name="Katayose Y."/>
            <person name="Fujisawa M."/>
            <person name="Namiki N."/>
            <person name="Mizuno H."/>
            <person name="Yamamoto K."/>
            <person name="Antonio B.A."/>
            <person name="Baba T."/>
            <person name="Sakata K."/>
            <person name="Nagamura Y."/>
            <person name="Aoki H."/>
            <person name="Arikawa K."/>
            <person name="Arita K."/>
            <person name="Bito T."/>
            <person name="Chiden Y."/>
            <person name="Fujitsuka N."/>
            <person name="Fukunaka R."/>
            <person name="Hamada M."/>
            <person name="Harada C."/>
            <person name="Hayashi A."/>
            <person name="Hijishita S."/>
            <person name="Honda M."/>
            <person name="Hosokawa S."/>
            <person name="Ichikawa Y."/>
            <person name="Idonuma A."/>
            <person name="Iijima M."/>
            <person name="Ikeda M."/>
            <person name="Ikeno M."/>
            <person name="Ito K."/>
            <person name="Ito S."/>
            <person name="Ito T."/>
            <person name="Ito Y."/>
            <person name="Ito Y."/>
            <person name="Iwabuchi A."/>
            <person name="Kamiya K."/>
            <person name="Karasawa W."/>
            <person name="Kurita K."/>
            <person name="Katagiri S."/>
            <person name="Kikuta A."/>
            <person name="Kobayashi H."/>
            <person name="Kobayashi N."/>
            <person name="Machita K."/>
            <person name="Maehara T."/>
            <person name="Masukawa M."/>
            <person name="Mizubayashi T."/>
            <person name="Mukai Y."/>
            <person name="Nagasaki H."/>
            <person name="Nagata Y."/>
            <person name="Naito S."/>
            <person name="Nakashima M."/>
            <person name="Nakama Y."/>
            <person name="Nakamichi Y."/>
            <person name="Nakamura M."/>
            <person name="Meguro A."/>
            <person name="Negishi M."/>
            <person name="Ohta I."/>
            <person name="Ohta T."/>
            <person name="Okamoto M."/>
            <person name="Ono N."/>
            <person name="Saji S."/>
            <person name="Sakaguchi M."/>
            <person name="Sakai K."/>
            <person name="Shibata M."/>
            <person name="Shimokawa T."/>
            <person name="Song J."/>
            <person name="Takazaki Y."/>
            <person name="Terasawa K."/>
            <person name="Tsugane M."/>
            <person name="Tsuji K."/>
            <person name="Ueda S."/>
            <person name="Waki K."/>
            <person name="Yamagata H."/>
            <person name="Yamamoto M."/>
            <person name="Yamamoto S."/>
            <person name="Yamane H."/>
            <person name="Yoshiki S."/>
            <person name="Yoshihara R."/>
            <person name="Yukawa K."/>
            <person name="Zhong H."/>
            <person name="Yano M."/>
            <person name="Yuan Q."/>
            <person name="Ouyang S."/>
            <person name="Liu J."/>
            <person name="Jones K.M."/>
            <person name="Gansberger K."/>
            <person name="Moffat K."/>
            <person name="Hill J."/>
            <person name="Bera J."/>
            <person name="Fadrosh D."/>
            <person name="Jin S."/>
            <person name="Johri S."/>
            <person name="Kim M."/>
            <person name="Overton L."/>
            <person name="Reardon M."/>
            <person name="Tsitrin T."/>
            <person name="Vuong H."/>
            <person name="Weaver B."/>
            <person name="Ciecko A."/>
            <person name="Tallon L."/>
            <person name="Jackson J."/>
            <person name="Pai G."/>
            <person name="Aken S.V."/>
            <person name="Utterback T."/>
            <person name="Reidmuller S."/>
            <person name="Feldblyum T."/>
            <person name="Hsiao J."/>
            <person name="Zismann V."/>
            <person name="Iobst S."/>
            <person name="de Vazeille A.R."/>
            <person name="Buell C.R."/>
            <person name="Ying K."/>
            <person name="Li Y."/>
            <person name="Lu T."/>
            <person name="Huang Y."/>
            <person name="Zhao Q."/>
            <person name="Feng Q."/>
            <person name="Zhang L."/>
            <person name="Zhu J."/>
            <person name="Weng Q."/>
            <person name="Mu J."/>
            <person name="Lu Y."/>
            <person name="Fan D."/>
            <person name="Liu Y."/>
            <person name="Guan J."/>
            <person name="Zhang Y."/>
            <person name="Yu S."/>
            <person name="Liu X."/>
            <person name="Zhang Y."/>
            <person name="Hong G."/>
            <person name="Han B."/>
            <person name="Choisne N."/>
            <person name="Demange N."/>
            <person name="Orjeda G."/>
            <person name="Samain S."/>
            <person name="Cattolico L."/>
            <person name="Pelletier E."/>
            <person name="Couloux A."/>
            <person name="Segurens B."/>
            <person name="Wincker P."/>
            <person name="D'Hont A."/>
            <person name="Scarpelli C."/>
            <person name="Weissenbach J."/>
            <person name="Salanoubat M."/>
            <person name="Quetier F."/>
            <person name="Yu Y."/>
            <person name="Kim H.R."/>
            <person name="Rambo T."/>
            <person name="Currie J."/>
            <person name="Collura K."/>
            <person name="Luo M."/>
            <person name="Yang T."/>
            <person name="Ammiraju J.S.S."/>
            <person name="Engler F."/>
            <person name="Soderlund C."/>
            <person name="Wing R.A."/>
            <person name="Palmer L.E."/>
            <person name="de la Bastide M."/>
            <person name="Spiegel L."/>
            <person name="Nascimento L."/>
            <person name="Zutavern T."/>
            <person name="O'Shaughnessy A."/>
            <person name="Dike S."/>
            <person name="Dedhia N."/>
            <person name="Preston R."/>
            <person name="Balija V."/>
            <person name="McCombie W.R."/>
            <person name="Chow T."/>
            <person name="Chen H."/>
            <person name="Chung M."/>
            <person name="Chen C."/>
            <person name="Shaw J."/>
            <person name="Wu H."/>
            <person name="Hsiao K."/>
            <person name="Chao Y."/>
            <person name="Chu M."/>
            <person name="Cheng C."/>
            <person name="Hour A."/>
            <person name="Lee P."/>
            <person name="Lin S."/>
            <person name="Lin Y."/>
            <person name="Liou J."/>
            <person name="Liu S."/>
            <person name="Hsing Y."/>
            <person name="Raghuvanshi S."/>
            <person name="Mohanty A."/>
            <person name="Bharti A.K."/>
            <person name="Gaur A."/>
            <person name="Gupta V."/>
            <person name="Kumar D."/>
            <person name="Ravi V."/>
            <person name="Vij S."/>
            <person name="Kapur A."/>
            <person name="Khurana P."/>
            <person name="Khurana P."/>
            <person name="Khurana J.P."/>
            <person name="Tyagi A.K."/>
            <person name="Gaikwad K."/>
            <person name="Singh A."/>
            <person name="Dalal V."/>
            <person name="Srivastava S."/>
            <person name="Dixit A."/>
            <person name="Pal A.K."/>
            <person name="Ghazi I.A."/>
            <person name="Yadav M."/>
            <person name="Pandit A."/>
            <person name="Bhargava A."/>
            <person name="Sureshbabu K."/>
            <person name="Batra K."/>
            <person name="Sharma T.R."/>
            <person name="Mohapatra T."/>
            <person name="Singh N.K."/>
            <person name="Messing J."/>
            <person name="Nelson A.B."/>
            <person name="Fuks G."/>
            <person name="Kavchok S."/>
            <person name="Keizer G."/>
            <person name="Linton E."/>
            <person name="Llaca V."/>
            <person name="Song R."/>
            <person name="Tanyolac B."/>
            <person name="Young S."/>
            <person name="Ho-Il K."/>
            <person name="Hahn J.H."/>
            <person name="Sangsakoo G."/>
            <person name="Vanavichit A."/>
            <person name="de Mattos Luiz.A.T."/>
            <person name="Zimmer P.D."/>
            <person name="Malone G."/>
            <person name="Dellagostin O."/>
            <person name="de Oliveira A.C."/>
            <person name="Bevan M."/>
            <person name="Bancroft I."/>
            <person name="Minx P."/>
            <person name="Cordum H."/>
            <person name="Wilson R."/>
            <person name="Cheng Z."/>
            <person name="Jin W."/>
            <person name="Jiang J."/>
            <person name="Leong S.A."/>
            <person name="Iwama H."/>
            <person name="Gojobori T."/>
            <person name="Itoh T."/>
            <person name="Niimura Y."/>
            <person name="Fujii Y."/>
            <person name="Habara T."/>
            <person name="Sakai H."/>
            <person name="Sato Y."/>
            <person name="Wilson G."/>
            <person name="Kumar K."/>
            <person name="McCouch S."/>
            <person name="Juretic N."/>
            <person name="Hoen D."/>
            <person name="Wright S."/>
            <person name="Bruskiewich R."/>
            <person name="Bureau T."/>
            <person name="Miyao A."/>
            <person name="Hirochika H."/>
            <person name="Nishikawa T."/>
            <person name="Kadowaki K."/>
            <person name="Sugiura M."/>
            <person name="Burr B."/>
            <person name="Sasaki T."/>
        </authorList>
    </citation>
    <scope>NUCLEOTIDE SEQUENCE [LARGE SCALE GENOMIC DNA]</scope>
    <source>
        <strain evidence="2">cv. Nipponbare</strain>
    </source>
</reference>
<dbReference type="SMR" id="A0A0N7KTC4"/>
<proteinExistence type="predicted"/>
<organism evidence="1 2">
    <name type="scientific">Oryza sativa subsp. japonica</name>
    <name type="common">Rice</name>
    <dbReference type="NCBI Taxonomy" id="39947"/>
    <lineage>
        <taxon>Eukaryota</taxon>
        <taxon>Viridiplantae</taxon>
        <taxon>Streptophyta</taxon>
        <taxon>Embryophyta</taxon>
        <taxon>Tracheophyta</taxon>
        <taxon>Spermatophyta</taxon>
        <taxon>Magnoliopsida</taxon>
        <taxon>Liliopsida</taxon>
        <taxon>Poales</taxon>
        <taxon>Poaceae</taxon>
        <taxon>BOP clade</taxon>
        <taxon>Oryzoideae</taxon>
        <taxon>Oryzeae</taxon>
        <taxon>Oryzinae</taxon>
        <taxon>Oryza</taxon>
        <taxon>Oryza sativa</taxon>
    </lineage>
</organism>
<accession>A0A0N7KTC4</accession>
<dbReference type="PaxDb" id="39947-A0A0N7KTC4"/>
<dbReference type="GO" id="GO:0006367">
    <property type="term" value="P:transcription initiation at RNA polymerase II promoter"/>
    <property type="evidence" value="ECO:0000318"/>
    <property type="project" value="GO_Central"/>
</dbReference>
<evidence type="ECO:0000313" key="2">
    <source>
        <dbReference type="Proteomes" id="UP000059680"/>
    </source>
</evidence>
<reference evidence="1 2" key="3">
    <citation type="journal article" date="2013" name="Rice">
        <title>Improvement of the Oryza sativa Nipponbare reference genome using next generation sequence and optical map data.</title>
        <authorList>
            <person name="Kawahara Y."/>
            <person name="de la Bastide M."/>
            <person name="Hamilton J.P."/>
            <person name="Kanamori H."/>
            <person name="McCombie W.R."/>
            <person name="Ouyang S."/>
            <person name="Schwartz D.C."/>
            <person name="Tanaka T."/>
            <person name="Wu J."/>
            <person name="Zhou S."/>
            <person name="Childs K.L."/>
            <person name="Davidson R.M."/>
            <person name="Lin H."/>
            <person name="Quesada-Ocampo L."/>
            <person name="Vaillancourt B."/>
            <person name="Sakai H."/>
            <person name="Lee S.S."/>
            <person name="Kim J."/>
            <person name="Numa H."/>
            <person name="Itoh T."/>
            <person name="Buell C.R."/>
            <person name="Matsumoto T."/>
        </authorList>
    </citation>
    <scope>NUCLEOTIDE SEQUENCE [LARGE SCALE GENOMIC DNA]</scope>
    <source>
        <strain evidence="2">cv. Nipponbare</strain>
    </source>
</reference>